<reference evidence="2 3" key="1">
    <citation type="submission" date="2015-11" db="EMBL/GenBank/DDBJ databases">
        <title>Genomes and virulence difference between two physiological races of Phytophthora nicotianae.</title>
        <authorList>
            <person name="Liu H."/>
            <person name="Ma X."/>
            <person name="Yu H."/>
            <person name="Fang D."/>
            <person name="Li Y."/>
            <person name="Wang X."/>
            <person name="Wang W."/>
            <person name="Dong Y."/>
            <person name="Xiao B."/>
        </authorList>
    </citation>
    <scope>NUCLEOTIDE SEQUENCE [LARGE SCALE GENOMIC DNA]</scope>
    <source>
        <strain evidence="3">race 1</strain>
    </source>
</reference>
<evidence type="ECO:0000313" key="2">
    <source>
        <dbReference type="EMBL" id="KUF92010.1"/>
    </source>
</evidence>
<evidence type="ECO:0000313" key="3">
    <source>
        <dbReference type="Proteomes" id="UP000054636"/>
    </source>
</evidence>
<dbReference type="EMBL" id="LNFP01000517">
    <property type="protein sequence ID" value="KUF92010.1"/>
    <property type="molecule type" value="Genomic_DNA"/>
</dbReference>
<name>A0A0W8D6H0_PHYNI</name>
<accession>A0A0W8D6H0</accession>
<proteinExistence type="predicted"/>
<comment type="caution">
    <text evidence="2">The sequence shown here is derived from an EMBL/GenBank/DDBJ whole genome shotgun (WGS) entry which is preliminary data.</text>
</comment>
<sequence length="490" mass="54895">MHRIRNQLVRNVFNFYKAYNHLYDDVFSNDEVLDSYYSDEMIAQHFVDFADDDGDAFYDDAICAEEESVRGNSDSWNGGEADEQNVLERRVGLCDTSNLTATTTCDPNTKSAVTSSEREFSFGGLTRSLVAFPLICSLEYSRIVSVWLGTPGESRRRAVSVKECVKYYLSLSRRQFAEDELFTLVAFDCISLQNMYIQNSVRCKRFPGMYEGFESIGVEQLSKALRENELMRQGFFPTHGQADRLTLSFLRTVDLATGSIWGSNSERAQCRRKAFAYQARFGQPALFVTLTPNTDESMVTAQYTGITSVDTLFDILESKTPTKSDLREASLGNDFVSAKLFIRQVDAFIRFVLGLDPKTNKPSLSGGLLGDVQAYFGMVETQGRDTLHVHFLVWLTRCPPNSAAIDSILKSEDGDRFCASVASYADSIVRNELPIRLDGYMCSVCGSTPAHLVPLPIPDKARKDPMTGVFSARARARSMERASTRGTWYG</sequence>
<dbReference type="AlphaFoldDB" id="A0A0W8D6H0"/>
<dbReference type="Proteomes" id="UP000054636">
    <property type="component" value="Unassembled WGS sequence"/>
</dbReference>
<dbReference type="InterPro" id="IPR025476">
    <property type="entry name" value="Helitron_helicase-like"/>
</dbReference>
<protein>
    <recommendedName>
        <fullName evidence="1">Helitron helicase-like domain-containing protein</fullName>
    </recommendedName>
</protein>
<dbReference type="Pfam" id="PF14214">
    <property type="entry name" value="Helitron_like_N"/>
    <property type="match status" value="1"/>
</dbReference>
<feature type="domain" description="Helitron helicase-like" evidence="1">
    <location>
        <begin position="167"/>
        <end position="393"/>
    </location>
</feature>
<gene>
    <name evidence="2" type="ORF">AM588_10003397</name>
</gene>
<evidence type="ECO:0000259" key="1">
    <source>
        <dbReference type="Pfam" id="PF14214"/>
    </source>
</evidence>
<organism evidence="2 3">
    <name type="scientific">Phytophthora nicotianae</name>
    <name type="common">Potato buckeye rot agent</name>
    <name type="synonym">Phytophthora parasitica</name>
    <dbReference type="NCBI Taxonomy" id="4792"/>
    <lineage>
        <taxon>Eukaryota</taxon>
        <taxon>Sar</taxon>
        <taxon>Stramenopiles</taxon>
        <taxon>Oomycota</taxon>
        <taxon>Peronosporomycetes</taxon>
        <taxon>Peronosporales</taxon>
        <taxon>Peronosporaceae</taxon>
        <taxon>Phytophthora</taxon>
    </lineage>
</organism>